<keyword evidence="3" id="KW-0233">DNA recombination</keyword>
<dbReference type="InterPro" id="IPR010998">
    <property type="entry name" value="Integrase_recombinase_N"/>
</dbReference>
<evidence type="ECO:0000259" key="6">
    <source>
        <dbReference type="PROSITE" id="PS51900"/>
    </source>
</evidence>
<keyword evidence="8" id="KW-1185">Reference proteome</keyword>
<dbReference type="PANTHER" id="PTHR30349">
    <property type="entry name" value="PHAGE INTEGRASE-RELATED"/>
    <property type="match status" value="1"/>
</dbReference>
<dbReference type="KEGG" id="tbk:HF295_02750"/>
<reference evidence="7 8" key="1">
    <citation type="submission" date="2020-04" db="EMBL/GenBank/DDBJ databases">
        <authorList>
            <person name="Zheng R.K."/>
            <person name="Sun C.M."/>
        </authorList>
    </citation>
    <scope>NUCLEOTIDE SEQUENCE [LARGE SCALE GENOMIC DNA]</scope>
    <source>
        <strain evidence="8">zrk29</strain>
    </source>
</reference>
<evidence type="ECO:0000256" key="2">
    <source>
        <dbReference type="ARBA" id="ARBA00023125"/>
    </source>
</evidence>
<dbReference type="PROSITE" id="PS51900">
    <property type="entry name" value="CB"/>
    <property type="match status" value="1"/>
</dbReference>
<evidence type="ECO:0000313" key="7">
    <source>
        <dbReference type="EMBL" id="QLY39834.1"/>
    </source>
</evidence>
<dbReference type="Proteomes" id="UP000512167">
    <property type="component" value="Chromosome"/>
</dbReference>
<protein>
    <submittedName>
        <fullName evidence="7">Tyrosine-type recombinase/integrase</fullName>
    </submittedName>
</protein>
<evidence type="ECO:0000256" key="1">
    <source>
        <dbReference type="ARBA" id="ARBA00022908"/>
    </source>
</evidence>
<proteinExistence type="predicted"/>
<evidence type="ECO:0000313" key="8">
    <source>
        <dbReference type="Proteomes" id="UP000512167"/>
    </source>
</evidence>
<dbReference type="GO" id="GO:0015074">
    <property type="term" value="P:DNA integration"/>
    <property type="evidence" value="ECO:0007669"/>
    <property type="project" value="UniProtKB-KW"/>
</dbReference>
<dbReference type="InterPro" id="IPR050090">
    <property type="entry name" value="Tyrosine_recombinase_XerCD"/>
</dbReference>
<dbReference type="PANTHER" id="PTHR30349:SF81">
    <property type="entry name" value="TYROSINE RECOMBINASE XERC"/>
    <property type="match status" value="1"/>
</dbReference>
<accession>A0A7L6N5R4</accession>
<dbReference type="SUPFAM" id="SSF56349">
    <property type="entry name" value="DNA breaking-rejoining enzymes"/>
    <property type="match status" value="1"/>
</dbReference>
<dbReference type="Gene3D" id="1.10.443.10">
    <property type="entry name" value="Intergrase catalytic core"/>
    <property type="match status" value="1"/>
</dbReference>
<dbReference type="InterPro" id="IPR011010">
    <property type="entry name" value="DNA_brk_join_enz"/>
</dbReference>
<organism evidence="7 8">
    <name type="scientific">Hujiaoplasma nucleasis</name>
    <dbReference type="NCBI Taxonomy" id="2725268"/>
    <lineage>
        <taxon>Bacteria</taxon>
        <taxon>Bacillati</taxon>
        <taxon>Mycoplasmatota</taxon>
        <taxon>Mollicutes</taxon>
        <taxon>Candidatus Izemoplasmatales</taxon>
        <taxon>Hujiaoplasmataceae</taxon>
        <taxon>Hujiaoplasma</taxon>
    </lineage>
</organism>
<dbReference type="GO" id="GO:0006310">
    <property type="term" value="P:DNA recombination"/>
    <property type="evidence" value="ECO:0007669"/>
    <property type="project" value="UniProtKB-KW"/>
</dbReference>
<dbReference type="GO" id="GO:0003677">
    <property type="term" value="F:DNA binding"/>
    <property type="evidence" value="ECO:0007669"/>
    <property type="project" value="UniProtKB-UniRule"/>
</dbReference>
<gene>
    <name evidence="7" type="ORF">HF295_02750</name>
</gene>
<evidence type="ECO:0000256" key="4">
    <source>
        <dbReference type="PROSITE-ProRule" id="PRU01248"/>
    </source>
</evidence>
<evidence type="ECO:0000259" key="5">
    <source>
        <dbReference type="PROSITE" id="PS51898"/>
    </source>
</evidence>
<dbReference type="InterPro" id="IPR013762">
    <property type="entry name" value="Integrase-like_cat_sf"/>
</dbReference>
<dbReference type="InterPro" id="IPR044068">
    <property type="entry name" value="CB"/>
</dbReference>
<feature type="domain" description="Core-binding (CB)" evidence="6">
    <location>
        <begin position="5"/>
        <end position="84"/>
    </location>
</feature>
<sequence>MIKHHPIDQAIEVYLENLDLKTLSIKNYQGILKNYAHYLKSRNIRYPRRSEVLNYRSHIYDKGLTNTSIQKHMVVIKSFYRWARLNQSYHKLDECFINDISEGVKGAKVEQIYRKEPLSLEQVGELYEVSKPKTGDIIELRNHAMIVLMIVTGLRTVEVSRAKLKDISILEGKTPILYVQGKGRDGKDEFVKLPEIVVNAINEYKRKRTDKNKFLFTRHQKEENDKPLSRDFIGKMIKKMLLKAGIDSPKITPHSLRHTVAHLNLKHGGSIESTQQLLRHKNIETTMIYAHNIRRIEDLSEERIANMLEQEQLKGEED</sequence>
<dbReference type="Gene3D" id="1.10.150.130">
    <property type="match status" value="1"/>
</dbReference>
<dbReference type="Pfam" id="PF00589">
    <property type="entry name" value="Phage_integrase"/>
    <property type="match status" value="1"/>
</dbReference>
<keyword evidence="2 4" id="KW-0238">DNA-binding</keyword>
<dbReference type="PROSITE" id="PS51898">
    <property type="entry name" value="TYR_RECOMBINASE"/>
    <property type="match status" value="1"/>
</dbReference>
<dbReference type="RefSeq" id="WP_312032322.1">
    <property type="nucleotide sequence ID" value="NZ_CP051151.1"/>
</dbReference>
<feature type="domain" description="Tyr recombinase" evidence="5">
    <location>
        <begin position="113"/>
        <end position="304"/>
    </location>
</feature>
<dbReference type="EMBL" id="CP051151">
    <property type="protein sequence ID" value="QLY39834.1"/>
    <property type="molecule type" value="Genomic_DNA"/>
</dbReference>
<keyword evidence="1" id="KW-0229">DNA integration</keyword>
<dbReference type="InterPro" id="IPR002104">
    <property type="entry name" value="Integrase_catalytic"/>
</dbReference>
<evidence type="ECO:0000256" key="3">
    <source>
        <dbReference type="ARBA" id="ARBA00023172"/>
    </source>
</evidence>
<dbReference type="InterPro" id="IPR004107">
    <property type="entry name" value="Integrase_SAM-like_N"/>
</dbReference>
<dbReference type="AlphaFoldDB" id="A0A7L6N5R4"/>
<dbReference type="Pfam" id="PF02899">
    <property type="entry name" value="Phage_int_SAM_1"/>
    <property type="match status" value="1"/>
</dbReference>
<name>A0A7L6N5R4_9MOLU</name>